<protein>
    <recommendedName>
        <fullName evidence="6">SWIM-type domain-containing protein</fullName>
    </recommendedName>
</protein>
<evidence type="ECO:0000259" key="6">
    <source>
        <dbReference type="PROSITE" id="PS50966"/>
    </source>
</evidence>
<feature type="domain" description="SWIM-type" evidence="6">
    <location>
        <begin position="168"/>
        <end position="209"/>
    </location>
</feature>
<evidence type="ECO:0000313" key="7">
    <source>
        <dbReference type="EMBL" id="KAF2316284.1"/>
    </source>
</evidence>
<dbReference type="InterPro" id="IPR006564">
    <property type="entry name" value="Znf_PMZ"/>
</dbReference>
<accession>A0A6A6MSU5</accession>
<evidence type="ECO:0000256" key="4">
    <source>
        <dbReference type="PROSITE-ProRule" id="PRU00325"/>
    </source>
</evidence>
<reference evidence="7 8" key="1">
    <citation type="journal article" date="2020" name="Mol. Plant">
        <title>The Chromosome-Based Rubber Tree Genome Provides New Insights into Spurge Genome Evolution and Rubber Biosynthesis.</title>
        <authorList>
            <person name="Liu J."/>
            <person name="Shi C."/>
            <person name="Shi C.C."/>
            <person name="Li W."/>
            <person name="Zhang Q.J."/>
            <person name="Zhang Y."/>
            <person name="Li K."/>
            <person name="Lu H.F."/>
            <person name="Shi C."/>
            <person name="Zhu S.T."/>
            <person name="Xiao Z.Y."/>
            <person name="Nan H."/>
            <person name="Yue Y."/>
            <person name="Zhu X.G."/>
            <person name="Wu Y."/>
            <person name="Hong X.N."/>
            <person name="Fan G.Y."/>
            <person name="Tong Y."/>
            <person name="Zhang D."/>
            <person name="Mao C.L."/>
            <person name="Liu Y.L."/>
            <person name="Hao S.J."/>
            <person name="Liu W.Q."/>
            <person name="Lv M.Q."/>
            <person name="Zhang H.B."/>
            <person name="Liu Y."/>
            <person name="Hu-Tang G.R."/>
            <person name="Wang J.P."/>
            <person name="Wang J.H."/>
            <person name="Sun Y.H."/>
            <person name="Ni S.B."/>
            <person name="Chen W.B."/>
            <person name="Zhang X.C."/>
            <person name="Jiao Y.N."/>
            <person name="Eichler E.E."/>
            <person name="Li G.H."/>
            <person name="Liu X."/>
            <person name="Gao L.Z."/>
        </authorList>
    </citation>
    <scope>NUCLEOTIDE SEQUENCE [LARGE SCALE GENOMIC DNA]</scope>
    <source>
        <strain evidence="8">cv. GT1</strain>
        <tissue evidence="7">Leaf</tissue>
    </source>
</reference>
<evidence type="ECO:0000256" key="1">
    <source>
        <dbReference type="ARBA" id="ARBA00022723"/>
    </source>
</evidence>
<organism evidence="7 8">
    <name type="scientific">Hevea brasiliensis</name>
    <name type="common">Para rubber tree</name>
    <name type="synonym">Siphonia brasiliensis</name>
    <dbReference type="NCBI Taxonomy" id="3981"/>
    <lineage>
        <taxon>Eukaryota</taxon>
        <taxon>Viridiplantae</taxon>
        <taxon>Streptophyta</taxon>
        <taxon>Embryophyta</taxon>
        <taxon>Tracheophyta</taxon>
        <taxon>Spermatophyta</taxon>
        <taxon>Magnoliopsida</taxon>
        <taxon>eudicotyledons</taxon>
        <taxon>Gunneridae</taxon>
        <taxon>Pentapetalae</taxon>
        <taxon>rosids</taxon>
        <taxon>fabids</taxon>
        <taxon>Malpighiales</taxon>
        <taxon>Euphorbiaceae</taxon>
        <taxon>Crotonoideae</taxon>
        <taxon>Micrandreae</taxon>
        <taxon>Hevea</taxon>
    </lineage>
</organism>
<keyword evidence="3" id="KW-0862">Zinc</keyword>
<comment type="caution">
    <text evidence="7">The sequence shown here is derived from an EMBL/GenBank/DDBJ whole genome shotgun (WGS) entry which is preliminary data.</text>
</comment>
<dbReference type="PANTHER" id="PTHR31973:SF187">
    <property type="entry name" value="MUTATOR TRANSPOSASE MUDRA PROTEIN"/>
    <property type="match status" value="1"/>
</dbReference>
<evidence type="ECO:0000256" key="5">
    <source>
        <dbReference type="SAM" id="MobiDB-lite"/>
    </source>
</evidence>
<dbReference type="EMBL" id="JAAGAX010000005">
    <property type="protein sequence ID" value="KAF2316284.1"/>
    <property type="molecule type" value="Genomic_DNA"/>
</dbReference>
<name>A0A6A6MSU5_HEVBR</name>
<feature type="region of interest" description="Disordered" evidence="5">
    <location>
        <begin position="266"/>
        <end position="292"/>
    </location>
</feature>
<dbReference type="Pfam" id="PF04434">
    <property type="entry name" value="SWIM"/>
    <property type="match status" value="1"/>
</dbReference>
<dbReference type="AlphaFoldDB" id="A0A6A6MSU5"/>
<feature type="compositionally biased region" description="Basic and acidic residues" evidence="5">
    <location>
        <begin position="1"/>
        <end position="15"/>
    </location>
</feature>
<keyword evidence="8" id="KW-1185">Reference proteome</keyword>
<evidence type="ECO:0000256" key="3">
    <source>
        <dbReference type="ARBA" id="ARBA00022833"/>
    </source>
</evidence>
<feature type="region of interest" description="Disordered" evidence="5">
    <location>
        <begin position="1"/>
        <end position="27"/>
    </location>
</feature>
<sequence length="292" mass="34206">MGDNMLKELDSDDLSHTPVGSDDDYITQKGNKKRRDYVYDPSCDHSSIVFEGFINAISRLGPYAEHKNCARHIWANCKKVHRGEKYRKLFWNASYCTYEANYKNKLNDMKDESQAAYDDFLVREPRLFCKAFIGTRTKSNIMENNIWLRSSKFMTKECSLKPAISDTFDASIKDDKFVMDLVKKTCNCGEWDLNGIPCHHACACINYMRQSPVNYVNEFYYKSTYMATYQNALRPLNGLKMWPEVKGWPIQPQPFKKMLGRPKKYRKNDVAEAKDRKHQVAKDRCENEMHKM</sequence>
<feature type="compositionally biased region" description="Basic and acidic residues" evidence="5">
    <location>
        <begin position="267"/>
        <end position="292"/>
    </location>
</feature>
<dbReference type="SMART" id="SM00575">
    <property type="entry name" value="ZnF_PMZ"/>
    <property type="match status" value="1"/>
</dbReference>
<dbReference type="PROSITE" id="PS50966">
    <property type="entry name" value="ZF_SWIM"/>
    <property type="match status" value="1"/>
</dbReference>
<keyword evidence="2 4" id="KW-0863">Zinc-finger</keyword>
<dbReference type="PANTHER" id="PTHR31973">
    <property type="entry name" value="POLYPROTEIN, PUTATIVE-RELATED"/>
    <property type="match status" value="1"/>
</dbReference>
<gene>
    <name evidence="7" type="ORF">GH714_041625</name>
</gene>
<keyword evidence="1" id="KW-0479">Metal-binding</keyword>
<dbReference type="Proteomes" id="UP000467840">
    <property type="component" value="Chromosome 15"/>
</dbReference>
<proteinExistence type="predicted"/>
<dbReference type="InterPro" id="IPR007527">
    <property type="entry name" value="Znf_SWIM"/>
</dbReference>
<evidence type="ECO:0000256" key="2">
    <source>
        <dbReference type="ARBA" id="ARBA00022771"/>
    </source>
</evidence>
<dbReference type="GO" id="GO:0008270">
    <property type="term" value="F:zinc ion binding"/>
    <property type="evidence" value="ECO:0007669"/>
    <property type="project" value="UniProtKB-KW"/>
</dbReference>
<evidence type="ECO:0000313" key="8">
    <source>
        <dbReference type="Proteomes" id="UP000467840"/>
    </source>
</evidence>